<dbReference type="EMBL" id="CP041046">
    <property type="protein sequence ID" value="QDE39907.1"/>
    <property type="molecule type" value="Genomic_DNA"/>
</dbReference>
<evidence type="ECO:0000313" key="3">
    <source>
        <dbReference type="Proteomes" id="UP000316093"/>
    </source>
</evidence>
<feature type="compositionally biased region" description="Low complexity" evidence="1">
    <location>
        <begin position="46"/>
        <end position="63"/>
    </location>
</feature>
<dbReference type="KEGG" id="lpy:FIV34_12135"/>
<dbReference type="AlphaFoldDB" id="A0A4Y5Z414"/>
<dbReference type="Proteomes" id="UP000316093">
    <property type="component" value="Chromosome"/>
</dbReference>
<reference evidence="2 3" key="1">
    <citation type="submission" date="2019-06" db="EMBL/GenBank/DDBJ databases">
        <title>A complete genome sequence for Luteibacter pinisoli MAH-14.</title>
        <authorList>
            <person name="Baltrus D.A."/>
        </authorList>
    </citation>
    <scope>NUCLEOTIDE SEQUENCE [LARGE SCALE GENOMIC DNA]</scope>
    <source>
        <strain evidence="2 3">MAH-14</strain>
    </source>
</reference>
<keyword evidence="3" id="KW-1185">Reference proteome</keyword>
<protein>
    <submittedName>
        <fullName evidence="2">Uncharacterized protein</fullName>
    </submittedName>
</protein>
<feature type="compositionally biased region" description="Basic residues" evidence="1">
    <location>
        <begin position="25"/>
        <end position="44"/>
    </location>
</feature>
<evidence type="ECO:0000313" key="2">
    <source>
        <dbReference type="EMBL" id="QDE39907.1"/>
    </source>
</evidence>
<evidence type="ECO:0000256" key="1">
    <source>
        <dbReference type="SAM" id="MobiDB-lite"/>
    </source>
</evidence>
<name>A0A4Y5Z414_9GAMM</name>
<proteinExistence type="predicted"/>
<gene>
    <name evidence="2" type="ORF">FIV34_12135</name>
</gene>
<sequence length="63" mass="7258">MRRGRAWWHCRCKSCRAPGGGRPTRPGRRLSRPRPTHRTGKPPHRPSNSRPGRPGRFGPRTPR</sequence>
<organism evidence="2 3">
    <name type="scientific">Luteibacter pinisoli</name>
    <dbReference type="NCBI Taxonomy" id="2589080"/>
    <lineage>
        <taxon>Bacteria</taxon>
        <taxon>Pseudomonadati</taxon>
        <taxon>Pseudomonadota</taxon>
        <taxon>Gammaproteobacteria</taxon>
        <taxon>Lysobacterales</taxon>
        <taxon>Rhodanobacteraceae</taxon>
        <taxon>Luteibacter</taxon>
    </lineage>
</organism>
<accession>A0A4Y5Z414</accession>
<feature type="region of interest" description="Disordered" evidence="1">
    <location>
        <begin position="13"/>
        <end position="63"/>
    </location>
</feature>